<organism evidence="3 4">
    <name type="scientific">Nocardia acididurans</name>
    <dbReference type="NCBI Taxonomy" id="2802282"/>
    <lineage>
        <taxon>Bacteria</taxon>
        <taxon>Bacillati</taxon>
        <taxon>Actinomycetota</taxon>
        <taxon>Actinomycetes</taxon>
        <taxon>Mycobacteriales</taxon>
        <taxon>Nocardiaceae</taxon>
        <taxon>Nocardia</taxon>
    </lineage>
</organism>
<feature type="transmembrane region" description="Helical" evidence="1">
    <location>
        <begin position="30"/>
        <end position="49"/>
    </location>
</feature>
<keyword evidence="1" id="KW-0472">Membrane</keyword>
<evidence type="ECO:0000259" key="2">
    <source>
        <dbReference type="Pfam" id="PF02698"/>
    </source>
</evidence>
<dbReference type="CDD" id="cd06259">
    <property type="entry name" value="YdcF-like"/>
    <property type="match status" value="1"/>
</dbReference>
<accession>A0ABS1M1Q1</accession>
<dbReference type="InterPro" id="IPR051599">
    <property type="entry name" value="Cell_Envelope_Assoc"/>
</dbReference>
<keyword evidence="1" id="KW-1133">Transmembrane helix</keyword>
<evidence type="ECO:0000313" key="3">
    <source>
        <dbReference type="EMBL" id="MBL1074431.1"/>
    </source>
</evidence>
<protein>
    <submittedName>
        <fullName evidence="3">YdcF family protein</fullName>
    </submittedName>
</protein>
<sequence>MKFRARLELHTRPARTLLLRWFPPRRVGKLLVASVIGAILLTLSSILWVRYTTDDFQYSAESAPNKDVAIVFGAEIYADGQPSPFLAARLDLGRALLEAGKVKAILVTGDNGRSSYDEPTVMRNYLVAKGVPASKIALDYAGFSTYESCARAHEVFGVDSAIAVTQDFSLPRTIALCRSVGIDAVAVGDDGQDHNGVYWKCWFRDQLATTKAMYSIIVQPEPTFLGNQETTVRDAMAANP</sequence>
<dbReference type="PANTHER" id="PTHR30336">
    <property type="entry name" value="INNER MEMBRANE PROTEIN, PROBABLE PERMEASE"/>
    <property type="match status" value="1"/>
</dbReference>
<keyword evidence="4" id="KW-1185">Reference proteome</keyword>
<dbReference type="Proteomes" id="UP000602198">
    <property type="component" value="Unassembled WGS sequence"/>
</dbReference>
<dbReference type="Pfam" id="PF02698">
    <property type="entry name" value="DUF218"/>
    <property type="match status" value="1"/>
</dbReference>
<dbReference type="PANTHER" id="PTHR30336:SF6">
    <property type="entry name" value="INTEGRAL MEMBRANE PROTEIN"/>
    <property type="match status" value="1"/>
</dbReference>
<keyword evidence="1" id="KW-0812">Transmembrane</keyword>
<dbReference type="EMBL" id="JAERRJ010000003">
    <property type="protein sequence ID" value="MBL1074431.1"/>
    <property type="molecule type" value="Genomic_DNA"/>
</dbReference>
<reference evidence="3 4" key="1">
    <citation type="submission" date="2021-01" db="EMBL/GenBank/DDBJ databases">
        <title>WGS of actinomycetes isolated from Thailand.</title>
        <authorList>
            <person name="Thawai C."/>
        </authorList>
    </citation>
    <scope>NUCLEOTIDE SEQUENCE [LARGE SCALE GENOMIC DNA]</scope>
    <source>
        <strain evidence="3 4">LPG 2</strain>
    </source>
</reference>
<feature type="domain" description="DUF218" evidence="2">
    <location>
        <begin position="67"/>
        <end position="186"/>
    </location>
</feature>
<gene>
    <name evidence="3" type="ORF">JK358_08480</name>
</gene>
<dbReference type="RefSeq" id="WP_201945313.1">
    <property type="nucleotide sequence ID" value="NZ_JAERRJ010000003.1"/>
</dbReference>
<evidence type="ECO:0000256" key="1">
    <source>
        <dbReference type="SAM" id="Phobius"/>
    </source>
</evidence>
<name>A0ABS1M1Q1_9NOCA</name>
<comment type="caution">
    <text evidence="3">The sequence shown here is derived from an EMBL/GenBank/DDBJ whole genome shotgun (WGS) entry which is preliminary data.</text>
</comment>
<evidence type="ECO:0000313" key="4">
    <source>
        <dbReference type="Proteomes" id="UP000602198"/>
    </source>
</evidence>
<proteinExistence type="predicted"/>
<dbReference type="InterPro" id="IPR003848">
    <property type="entry name" value="DUF218"/>
</dbReference>